<evidence type="ECO:0000313" key="2">
    <source>
        <dbReference type="Proteomes" id="UP000321058"/>
    </source>
</evidence>
<accession>A0A512N7W7</accession>
<protein>
    <recommendedName>
        <fullName evidence="3">HicB family protein</fullName>
    </recommendedName>
</protein>
<keyword evidence="2" id="KW-1185">Reference proteome</keyword>
<name>A0A512N7W7_9HYPH</name>
<dbReference type="InterPro" id="IPR035069">
    <property type="entry name" value="TTHA1013/TTHA0281-like"/>
</dbReference>
<organism evidence="1 2">
    <name type="scientific">Reyranella soli</name>
    <dbReference type="NCBI Taxonomy" id="1230389"/>
    <lineage>
        <taxon>Bacteria</taxon>
        <taxon>Pseudomonadati</taxon>
        <taxon>Pseudomonadota</taxon>
        <taxon>Alphaproteobacteria</taxon>
        <taxon>Hyphomicrobiales</taxon>
        <taxon>Reyranellaceae</taxon>
        <taxon>Reyranella</taxon>
    </lineage>
</organism>
<dbReference type="SUPFAM" id="SSF143100">
    <property type="entry name" value="TTHA1013/TTHA0281-like"/>
    <property type="match status" value="1"/>
</dbReference>
<proteinExistence type="predicted"/>
<gene>
    <name evidence="1" type="ORF">RSO01_22310</name>
</gene>
<dbReference type="RefSeq" id="WP_147149168.1">
    <property type="nucleotide sequence ID" value="NZ_BKAJ01000033.1"/>
</dbReference>
<sequence length="85" mass="9627">MDASYYSIIERGEDGHFWGWVPDLPGISADGETEKEVADRLLRSVRECLRNLIVTGEPVPRPRAPEELPARDGARELRRLLLIIS</sequence>
<dbReference type="Gene3D" id="3.30.160.250">
    <property type="match status" value="1"/>
</dbReference>
<dbReference type="Proteomes" id="UP000321058">
    <property type="component" value="Unassembled WGS sequence"/>
</dbReference>
<comment type="caution">
    <text evidence="1">The sequence shown here is derived from an EMBL/GenBank/DDBJ whole genome shotgun (WGS) entry which is preliminary data.</text>
</comment>
<evidence type="ECO:0000313" key="1">
    <source>
        <dbReference type="EMBL" id="GEP55065.1"/>
    </source>
</evidence>
<evidence type="ECO:0008006" key="3">
    <source>
        <dbReference type="Google" id="ProtNLM"/>
    </source>
</evidence>
<dbReference type="AlphaFoldDB" id="A0A512N7W7"/>
<reference evidence="1 2" key="1">
    <citation type="submission" date="2019-07" db="EMBL/GenBank/DDBJ databases">
        <title>Whole genome shotgun sequence of Reyranella soli NBRC 108950.</title>
        <authorList>
            <person name="Hosoyama A."/>
            <person name="Uohara A."/>
            <person name="Ohji S."/>
            <person name="Ichikawa N."/>
        </authorList>
    </citation>
    <scope>NUCLEOTIDE SEQUENCE [LARGE SCALE GENOMIC DNA]</scope>
    <source>
        <strain evidence="1 2">NBRC 108950</strain>
    </source>
</reference>
<dbReference type="EMBL" id="BKAJ01000033">
    <property type="protein sequence ID" value="GEP55065.1"/>
    <property type="molecule type" value="Genomic_DNA"/>
</dbReference>
<dbReference type="OrthoDB" id="9807959at2"/>